<dbReference type="VEuPathDB" id="VectorBase:MDOA010469"/>
<protein>
    <recommendedName>
        <fullName evidence="6">carboxylesterase</fullName>
        <ecNumber evidence="6">3.1.1.1</ecNumber>
    </recommendedName>
</protein>
<accession>T1PID9</accession>
<dbReference type="EMBL" id="KA647693">
    <property type="protein sequence ID" value="AFP62322.1"/>
    <property type="molecule type" value="mRNA"/>
</dbReference>
<sequence length="573" mass="65866">MDLNIGAIDLIKLLGKFIAHKSQQIRLATKEYEIINTSLGKVKGLKRKTLYDEEDKYFAFEGIPFAKPPVGELRFRAPQPPEPWQDVLDCTDYKPKPMQFHFVRRMIEGSEDCLYLNVYSKKLTSSKPLPVMVWIYGGGFQIGEASRDIYAPDYFMQRDVVLVTFAYRLGVFGFLSLDDPDLQIPGNAGLKDQIMALKWVKENIHNFNGDPNNITIFGESAGGGSTHLMCLTPRTKGLFHKAIAQSGTALCPWVISNPTNWAYRLACQIGYKGNNNDKEVYRYLAKQSPSRLVAKDTSLLTKEEQFNHLLFAFGPVIEPYDSEDCVINKPIKEYLSSAWSNDIPMMIGGNSFEGLFHYSEVVKYPYKVNDLTDCVNLLPDDLKKSHSQEELKAMGQRLKELYFGGKKPHAKETLYEFLHLMTQRTFWHGIHRAIKARTTYAAPTPTYYYQFDFDSKFFNHYRNLKCGRPVKGVCHADEISYMFYNINAEKLSTATREYKCIQRMIGMWYNFALSSNPNCREISPTTWEPVSVDNDPKQPFKLLNINDDVEFIDVPMHNLLTVWDSFYTKEPLC</sequence>
<evidence type="ECO:0000256" key="5">
    <source>
        <dbReference type="ARBA" id="ARBA00023180"/>
    </source>
</evidence>
<dbReference type="PANTHER" id="PTHR43142:SF1">
    <property type="entry name" value="CARBOXYLIC ESTER HYDROLASE"/>
    <property type="match status" value="1"/>
</dbReference>
<dbReference type="EC" id="3.1.1.1" evidence="6"/>
<keyword evidence="2" id="KW-0719">Serine esterase</keyword>
<dbReference type="AlphaFoldDB" id="T1PID9"/>
<reference evidence="8" key="1">
    <citation type="submission" date="2012-08" db="EMBL/GenBank/DDBJ databases">
        <title>Transcriptome of adult Musca domestica launches a platform for comparative house fly gene expression and characterization of differential gene expression among resistant and susceptible house flies.</title>
        <authorList>
            <person name="Liu N."/>
            <person name="Zhang L."/>
            <person name="Li M."/>
            <person name="Reid W."/>
        </authorList>
    </citation>
    <scope>NUCLEOTIDE SEQUENCE</scope>
    <source>
        <strain evidence="8">ALHF</strain>
        <tissue evidence="8">Whole body</tissue>
    </source>
</reference>
<dbReference type="Gene3D" id="3.40.50.1820">
    <property type="entry name" value="alpha/beta hydrolase"/>
    <property type="match status" value="1"/>
</dbReference>
<evidence type="ECO:0000256" key="2">
    <source>
        <dbReference type="ARBA" id="ARBA00022487"/>
    </source>
</evidence>
<dbReference type="InterPro" id="IPR029058">
    <property type="entry name" value="AB_hydrolase_fold"/>
</dbReference>
<evidence type="ECO:0000256" key="1">
    <source>
        <dbReference type="ARBA" id="ARBA00005964"/>
    </source>
</evidence>
<name>T1PID9_MUSDO</name>
<dbReference type="SUPFAM" id="SSF53474">
    <property type="entry name" value="alpha/beta-Hydrolases"/>
    <property type="match status" value="1"/>
</dbReference>
<dbReference type="Pfam" id="PF00135">
    <property type="entry name" value="COesterase"/>
    <property type="match status" value="1"/>
</dbReference>
<feature type="domain" description="Carboxylesterase type B" evidence="7">
    <location>
        <begin position="33"/>
        <end position="537"/>
    </location>
</feature>
<evidence type="ECO:0000259" key="7">
    <source>
        <dbReference type="Pfam" id="PF00135"/>
    </source>
</evidence>
<proteinExistence type="evidence at transcript level"/>
<evidence type="ECO:0000256" key="4">
    <source>
        <dbReference type="ARBA" id="ARBA00023157"/>
    </source>
</evidence>
<keyword evidence="4" id="KW-1015">Disulfide bond</keyword>
<dbReference type="ESTHER" id="musdo-t1pid9">
    <property type="family name" value="Carb_B_Arthropoda"/>
</dbReference>
<dbReference type="PANTHER" id="PTHR43142">
    <property type="entry name" value="CARBOXYLIC ESTER HYDROLASE"/>
    <property type="match status" value="1"/>
</dbReference>
<comment type="similarity">
    <text evidence="1">Belongs to the type-B carboxylesterase/lipase family.</text>
</comment>
<dbReference type="VEuPathDB" id="VectorBase:MDOMA2_005637"/>
<dbReference type="FunFam" id="3.40.50.1820:FF:000092">
    <property type="entry name" value="Carboxylic ester hydrolase"/>
    <property type="match status" value="1"/>
</dbReference>
<keyword evidence="5" id="KW-0325">Glycoprotein</keyword>
<evidence type="ECO:0000256" key="6">
    <source>
        <dbReference type="ARBA" id="ARBA00039155"/>
    </source>
</evidence>
<dbReference type="GO" id="GO:0106435">
    <property type="term" value="F:carboxylesterase activity"/>
    <property type="evidence" value="ECO:0007669"/>
    <property type="project" value="UniProtKB-EC"/>
</dbReference>
<dbReference type="InterPro" id="IPR002018">
    <property type="entry name" value="CarbesteraseB"/>
</dbReference>
<keyword evidence="3" id="KW-0378">Hydrolase</keyword>
<evidence type="ECO:0000313" key="8">
    <source>
        <dbReference type="EMBL" id="AFP62322.1"/>
    </source>
</evidence>
<evidence type="ECO:0000256" key="3">
    <source>
        <dbReference type="ARBA" id="ARBA00022801"/>
    </source>
</evidence>
<organism evidence="8">
    <name type="scientific">Musca domestica</name>
    <name type="common">House fly</name>
    <dbReference type="NCBI Taxonomy" id="7370"/>
    <lineage>
        <taxon>Eukaryota</taxon>
        <taxon>Metazoa</taxon>
        <taxon>Ecdysozoa</taxon>
        <taxon>Arthropoda</taxon>
        <taxon>Hexapoda</taxon>
        <taxon>Insecta</taxon>
        <taxon>Pterygota</taxon>
        <taxon>Neoptera</taxon>
        <taxon>Endopterygota</taxon>
        <taxon>Diptera</taxon>
        <taxon>Brachycera</taxon>
        <taxon>Muscomorpha</taxon>
        <taxon>Muscoidea</taxon>
        <taxon>Muscidae</taxon>
        <taxon>Musca</taxon>
    </lineage>
</organism>